<dbReference type="EMBL" id="MF417875">
    <property type="protein sequence ID" value="ASN68302.1"/>
    <property type="molecule type" value="Genomic_DNA"/>
</dbReference>
<sequence length="220" mass="24136">MAKRNILMKKKNGTVWDELYPITTANNVKVSSISGLTGTDVQSCLQNLFTFADNGKKNIATVIGSPLTSTDTFDSMKSKIQTLKNTFASNLTSKGQSSSGSDTLNNLINKIVNINTGRKWATGTQRSTTDSALEIQGLNFEPTIVIVINAWESSTSYDLAVAIYFKGIHGTSINYEDVDLRYSSGTEKWSQGKYTISGYGYCTVKYIGGSNVQYRWIAIE</sequence>
<accession>A0A2H4J062</accession>
<evidence type="ECO:0000313" key="1">
    <source>
        <dbReference type="EMBL" id="ASN68302.1"/>
    </source>
</evidence>
<organism evidence="1">
    <name type="scientific">uncultured Caudovirales phage</name>
    <dbReference type="NCBI Taxonomy" id="2100421"/>
    <lineage>
        <taxon>Viruses</taxon>
        <taxon>Duplodnaviria</taxon>
        <taxon>Heunggongvirae</taxon>
        <taxon>Uroviricota</taxon>
        <taxon>Caudoviricetes</taxon>
        <taxon>Peduoviridae</taxon>
        <taxon>Maltschvirus</taxon>
        <taxon>Maltschvirus maltsch</taxon>
    </lineage>
</organism>
<proteinExistence type="predicted"/>
<name>A0A2H4J062_9CAUD</name>
<gene>
    <name evidence="1" type="ORF">10S11_40</name>
</gene>
<reference evidence="1" key="1">
    <citation type="submission" date="2017-06" db="EMBL/GenBank/DDBJ databases">
        <title>Novel phages from South African skin metaviromes.</title>
        <authorList>
            <person name="van Zyl L.J."/>
            <person name="Abrahams Y."/>
            <person name="Stander E.A."/>
            <person name="Kirby B.M."/>
            <person name="Clavaud C."/>
            <person name="Farcet C."/>
            <person name="Breton L."/>
            <person name="Trindade M.I."/>
        </authorList>
    </citation>
    <scope>NUCLEOTIDE SEQUENCE</scope>
</reference>
<protein>
    <submittedName>
        <fullName evidence="1">Putative tail fiber protein</fullName>
    </submittedName>
</protein>